<organism evidence="9 10">
    <name type="scientific">Pyxicephalus adspersus</name>
    <name type="common">African bullfrog</name>
    <dbReference type="NCBI Taxonomy" id="30357"/>
    <lineage>
        <taxon>Eukaryota</taxon>
        <taxon>Metazoa</taxon>
        <taxon>Chordata</taxon>
        <taxon>Craniata</taxon>
        <taxon>Vertebrata</taxon>
        <taxon>Euteleostomi</taxon>
        <taxon>Amphibia</taxon>
        <taxon>Batrachia</taxon>
        <taxon>Anura</taxon>
        <taxon>Neobatrachia</taxon>
        <taxon>Ranoidea</taxon>
        <taxon>Pyxicephalidae</taxon>
        <taxon>Pyxicephalinae</taxon>
        <taxon>Pyxicephalus</taxon>
    </lineage>
</organism>
<sequence>MEAQRPPGAQVSGWVQAAHKHVLDYLQVEGGAGAPELCDDVIRCIQTICTQLPVSYSFTTVSELLSLQKSPCVSVLGWDTERFQQWSHEGLQQSKVSQTPVILTRARLLLVGYISNHLTKDSPVHDGNLYIRDSSGCIACEISKLDLNLLGSLVLFPCWSYIPTQHGEGYVEVLSPPISVTTPEVGPEVPDLANATALNPDKASQLLSNRSNPRGFRVSVTGQLASITSLIKIRDKPFFFFFLRDTTKSVPVIVQVTRKLCWYHTLHIGNTYEVTTLSVSSLRGPVQQVFAVTSASCLIPHPALSPPCSISFSQENSEELTASSDGREEQQFNPLEKIREKQQKLSKTLTYEGVVTRVRDANAGLYELDGAVVLCTAFTQLQNRGRGLREGARVEVCDAHLQQSPYSLFPVIVLSTCLRSRIRVFEFSHLSAPCSLYSTSGNVYLHLLFRYHLRLPEYLWVCDIIGKLQEKLHPSLVRQRCLTRHTGSSSQSVAEKLLFSSLSSFSVGRRERDLYEEMVASPHNCPLQEYSPLPPPWCLPPLSQLSALVEKSLYLRKKESNRSLEWCHYSLPSEDLSPPHVLLGVLHASSSGFLQLKDHFSSLTCLILPKPPIAWIGCVLEVRQYQLVVETLHCKDKGIEQRNRTYAVFRAEDVTILHSPQSCPSCSVPRPSEPSPSKMRRVESSWAQRLLLIESMEGMLAKPGQGKGLQFQAKASWKNVQESACTWQDERQSTGKSKGGNRPPSKVILLFSSSSVRWFPFLHPNRQYRIIACRETDPGIFDSLSECCMDMPRASQCLKVLDGWVLEDVESSEHSDNADSFSIEKAVKGSSSGSLVSVIGMVSSRSMCDMQNTHPQRRSLLHDNFLPAGVSIKVILNQPDSHSSVAVYLDLTLGRYPLGLLPGATVLMQKLERKVSRSGKTYLRSVPTTYIRVLSPPTEISENLPPPSLVLFSQLSGVPSPQRAVCLVTCVLSVTLSWDCSMCYSTFTQGSCERSPFCTSQSGVFRAKACVKAEDGSGEVQLYLQDDAICVLLAIPNSLWEALQRQVLARGRVTVRNRGRSELPSEEHSEDALVDHVIFLMTRPAVFRPLVVTFRQSESSGAQTSAPQFTRFTRGDREYVTQVPSPPALTCLQLQEVEPRVLCHMIREH</sequence>
<evidence type="ECO:0000256" key="2">
    <source>
        <dbReference type="ARBA" id="ARBA00004574"/>
    </source>
</evidence>
<dbReference type="GO" id="GO:0045740">
    <property type="term" value="P:positive regulation of DNA replication"/>
    <property type="evidence" value="ECO:0007669"/>
    <property type="project" value="TreeGrafter"/>
</dbReference>
<keyword evidence="5" id="KW-0158">Chromosome</keyword>
<evidence type="ECO:0000256" key="3">
    <source>
        <dbReference type="ARBA" id="ARBA00006332"/>
    </source>
</evidence>
<keyword evidence="6" id="KW-0779">Telomere</keyword>
<reference evidence="9" key="1">
    <citation type="thesis" date="2020" institute="ProQuest LLC" country="789 East Eisenhower Parkway, Ann Arbor, MI, USA">
        <title>Comparative Genomics and Chromosome Evolution.</title>
        <authorList>
            <person name="Mudd A.B."/>
        </authorList>
    </citation>
    <scope>NUCLEOTIDE SEQUENCE</scope>
    <source>
        <strain evidence="9">1538</strain>
        <tissue evidence="9">Blood</tissue>
    </source>
</reference>
<dbReference type="PANTHER" id="PTHR14865:SF2">
    <property type="entry name" value="CST COMPLEX SUBUNIT CTC1"/>
    <property type="match status" value="1"/>
</dbReference>
<evidence type="ECO:0000313" key="10">
    <source>
        <dbReference type="Proteomes" id="UP001181693"/>
    </source>
</evidence>
<keyword evidence="7" id="KW-0238">DNA-binding</keyword>
<dbReference type="Pfam" id="PF15489">
    <property type="entry name" value="CTC1"/>
    <property type="match status" value="1"/>
</dbReference>
<name>A0AAV3AW99_PYXAD</name>
<comment type="subcellular location">
    <subcellularLocation>
        <location evidence="2">Chromosome</location>
        <location evidence="2">Telomere</location>
    </subcellularLocation>
    <subcellularLocation>
        <location evidence="1">Nucleus</location>
    </subcellularLocation>
</comment>
<evidence type="ECO:0000256" key="8">
    <source>
        <dbReference type="ARBA" id="ARBA00023242"/>
    </source>
</evidence>
<protein>
    <recommendedName>
        <fullName evidence="4">CST complex subunit CTC1</fullName>
    </recommendedName>
</protein>
<dbReference type="AlphaFoldDB" id="A0AAV3AW99"/>
<evidence type="ECO:0000256" key="6">
    <source>
        <dbReference type="ARBA" id="ARBA00022895"/>
    </source>
</evidence>
<comment type="caution">
    <text evidence="9">The sequence shown here is derived from an EMBL/GenBank/DDBJ whole genome shotgun (WGS) entry which is preliminary data.</text>
</comment>
<dbReference type="PANTHER" id="PTHR14865">
    <property type="entry name" value="CST COMPLEX SUBUNIT CTC1"/>
    <property type="match status" value="1"/>
</dbReference>
<accession>A0AAV3AW99</accession>
<dbReference type="Proteomes" id="UP001181693">
    <property type="component" value="Unassembled WGS sequence"/>
</dbReference>
<dbReference type="GO" id="GO:0010833">
    <property type="term" value="P:telomere maintenance via telomere lengthening"/>
    <property type="evidence" value="ECO:0007669"/>
    <property type="project" value="TreeGrafter"/>
</dbReference>
<evidence type="ECO:0000256" key="4">
    <source>
        <dbReference type="ARBA" id="ARBA00016175"/>
    </source>
</evidence>
<dbReference type="InterPro" id="IPR042617">
    <property type="entry name" value="CTC1-like"/>
</dbReference>
<keyword evidence="8" id="KW-0539">Nucleus</keyword>
<evidence type="ECO:0000256" key="5">
    <source>
        <dbReference type="ARBA" id="ARBA00022454"/>
    </source>
</evidence>
<dbReference type="GO" id="GO:0003697">
    <property type="term" value="F:single-stranded DNA binding"/>
    <property type="evidence" value="ECO:0007669"/>
    <property type="project" value="InterPro"/>
</dbReference>
<keyword evidence="10" id="KW-1185">Reference proteome</keyword>
<gene>
    <name evidence="9" type="ORF">GDO54_005935</name>
</gene>
<comment type="similarity">
    <text evidence="3">Belongs to the CTC1 family.</text>
</comment>
<dbReference type="EMBL" id="DYDO01000002">
    <property type="protein sequence ID" value="DBA29883.1"/>
    <property type="molecule type" value="Genomic_DNA"/>
</dbReference>
<dbReference type="GO" id="GO:1990879">
    <property type="term" value="C:CST complex"/>
    <property type="evidence" value="ECO:0007669"/>
    <property type="project" value="TreeGrafter"/>
</dbReference>
<dbReference type="InterPro" id="IPR029156">
    <property type="entry name" value="CTC1"/>
</dbReference>
<evidence type="ECO:0000256" key="7">
    <source>
        <dbReference type="ARBA" id="ARBA00023125"/>
    </source>
</evidence>
<evidence type="ECO:0000313" key="9">
    <source>
        <dbReference type="EMBL" id="DBA29883.1"/>
    </source>
</evidence>
<proteinExistence type="inferred from homology"/>
<dbReference type="GO" id="GO:0042162">
    <property type="term" value="F:telomeric DNA binding"/>
    <property type="evidence" value="ECO:0007669"/>
    <property type="project" value="TreeGrafter"/>
</dbReference>
<evidence type="ECO:0000256" key="1">
    <source>
        <dbReference type="ARBA" id="ARBA00004123"/>
    </source>
</evidence>